<dbReference type="EMBL" id="BOOW01000020">
    <property type="protein sequence ID" value="GII93271.1"/>
    <property type="molecule type" value="Genomic_DNA"/>
</dbReference>
<comment type="function">
    <text evidence="5">This is one of the proteins that binds to the 5S RNA in the ribosome where it forms part of the central protuberance.</text>
</comment>
<dbReference type="PANTHER" id="PTHR33284">
    <property type="entry name" value="RIBOSOMAL PROTEIN L25/GLN-TRNA SYNTHETASE, ANTI-CODON-BINDING DOMAIN-CONTAINING PROTEIN"/>
    <property type="match status" value="1"/>
</dbReference>
<protein>
    <recommendedName>
        <fullName evidence="5">Large ribosomal subunit protein bL25</fullName>
    </recommendedName>
    <alternativeName>
        <fullName evidence="5">General stress protein CTC</fullName>
    </alternativeName>
</protein>
<dbReference type="GO" id="GO:0006412">
    <property type="term" value="P:translation"/>
    <property type="evidence" value="ECO:0007669"/>
    <property type="project" value="UniProtKB-UniRule"/>
</dbReference>
<dbReference type="SUPFAM" id="SSF50715">
    <property type="entry name" value="Ribosomal protein L25-like"/>
    <property type="match status" value="1"/>
</dbReference>
<dbReference type="Proteomes" id="UP000606172">
    <property type="component" value="Unassembled WGS sequence"/>
</dbReference>
<dbReference type="AlphaFoldDB" id="A0A919V7M7"/>
<dbReference type="RefSeq" id="WP_204026559.1">
    <property type="nucleotide sequence ID" value="NZ_BOOW01000020.1"/>
</dbReference>
<dbReference type="HAMAP" id="MF_01334">
    <property type="entry name" value="Ribosomal_bL25_CTC"/>
    <property type="match status" value="1"/>
</dbReference>
<comment type="subunit">
    <text evidence="5">Part of the 50S ribosomal subunit; part of the 5S rRNA/L5/L18/L25 subcomplex. Contacts the 5S rRNA. Binds to the 5S rRNA independently of L5 and L18.</text>
</comment>
<keyword evidence="4 5" id="KW-0687">Ribonucleoprotein</keyword>
<organism evidence="8 9">
    <name type="scientific">Sinosporangium siamense</name>
    <dbReference type="NCBI Taxonomy" id="1367973"/>
    <lineage>
        <taxon>Bacteria</taxon>
        <taxon>Bacillati</taxon>
        <taxon>Actinomycetota</taxon>
        <taxon>Actinomycetes</taxon>
        <taxon>Streptosporangiales</taxon>
        <taxon>Streptosporangiaceae</taxon>
        <taxon>Sinosporangium</taxon>
    </lineage>
</organism>
<dbReference type="InterPro" id="IPR037121">
    <property type="entry name" value="Ribosomal_bL25_C"/>
</dbReference>
<dbReference type="GO" id="GO:0022625">
    <property type="term" value="C:cytosolic large ribosomal subunit"/>
    <property type="evidence" value="ECO:0007669"/>
    <property type="project" value="TreeGrafter"/>
</dbReference>
<evidence type="ECO:0000313" key="8">
    <source>
        <dbReference type="EMBL" id="GII93271.1"/>
    </source>
</evidence>
<keyword evidence="1 5" id="KW-0699">rRNA-binding</keyword>
<dbReference type="GO" id="GO:0003735">
    <property type="term" value="F:structural constituent of ribosome"/>
    <property type="evidence" value="ECO:0007669"/>
    <property type="project" value="InterPro"/>
</dbReference>
<dbReference type="InterPro" id="IPR011035">
    <property type="entry name" value="Ribosomal_bL25/Gln-tRNA_synth"/>
</dbReference>
<dbReference type="PANTHER" id="PTHR33284:SF1">
    <property type="entry name" value="RIBOSOMAL PROTEIN L25_GLN-TRNA SYNTHETASE, ANTI-CODON-BINDING DOMAIN-CONTAINING PROTEIN"/>
    <property type="match status" value="1"/>
</dbReference>
<dbReference type="GO" id="GO:0008097">
    <property type="term" value="F:5S rRNA binding"/>
    <property type="evidence" value="ECO:0007669"/>
    <property type="project" value="InterPro"/>
</dbReference>
<evidence type="ECO:0000256" key="4">
    <source>
        <dbReference type="ARBA" id="ARBA00023274"/>
    </source>
</evidence>
<dbReference type="InterPro" id="IPR029751">
    <property type="entry name" value="Ribosomal_L25_dom"/>
</dbReference>
<dbReference type="Gene3D" id="2.170.120.20">
    <property type="entry name" value="Ribosomal protein L25, beta domain"/>
    <property type="match status" value="1"/>
</dbReference>
<comment type="similarity">
    <text evidence="5">Belongs to the bacterial ribosomal protein bL25 family. CTC subfamily.</text>
</comment>
<dbReference type="InterPro" id="IPR020930">
    <property type="entry name" value="Ribosomal_uL5_bac-type"/>
</dbReference>
<dbReference type="Pfam" id="PF01386">
    <property type="entry name" value="Ribosomal_L25p"/>
    <property type="match status" value="1"/>
</dbReference>
<dbReference type="Gene3D" id="2.40.240.10">
    <property type="entry name" value="Ribosomal Protein L25, Chain P"/>
    <property type="match status" value="1"/>
</dbReference>
<dbReference type="InterPro" id="IPR020056">
    <property type="entry name" value="Rbsml_bL25/Gln-tRNA_synth_N"/>
</dbReference>
<name>A0A919V7M7_9ACTN</name>
<dbReference type="InterPro" id="IPR020057">
    <property type="entry name" value="Ribosomal_bL25_b-dom"/>
</dbReference>
<evidence type="ECO:0000313" key="9">
    <source>
        <dbReference type="Proteomes" id="UP000606172"/>
    </source>
</evidence>
<comment type="caution">
    <text evidence="8">The sequence shown here is derived from an EMBL/GenBank/DDBJ whole genome shotgun (WGS) entry which is preliminary data.</text>
</comment>
<evidence type="ECO:0000256" key="3">
    <source>
        <dbReference type="ARBA" id="ARBA00022980"/>
    </source>
</evidence>
<evidence type="ECO:0000256" key="5">
    <source>
        <dbReference type="HAMAP-Rule" id="MF_01334"/>
    </source>
</evidence>
<dbReference type="NCBIfam" id="TIGR00731">
    <property type="entry name" value="bL25_bact_ctc"/>
    <property type="match status" value="1"/>
</dbReference>
<reference evidence="8" key="1">
    <citation type="submission" date="2021-01" db="EMBL/GenBank/DDBJ databases">
        <title>Whole genome shotgun sequence of Sinosporangium siamense NBRC 109515.</title>
        <authorList>
            <person name="Komaki H."/>
            <person name="Tamura T."/>
        </authorList>
    </citation>
    <scope>NUCLEOTIDE SEQUENCE</scope>
    <source>
        <strain evidence="8">NBRC 109515</strain>
    </source>
</reference>
<proteinExistence type="inferred from homology"/>
<gene>
    <name evidence="5 8" type="primary">rplY</name>
    <name evidence="5" type="synonym">ctc</name>
    <name evidence="8" type="ORF">Ssi02_35020</name>
</gene>
<feature type="domain" description="Large ribosomal subunit protein bL25 beta" evidence="7">
    <location>
        <begin position="98"/>
        <end position="176"/>
    </location>
</feature>
<evidence type="ECO:0000259" key="7">
    <source>
        <dbReference type="Pfam" id="PF14693"/>
    </source>
</evidence>
<evidence type="ECO:0000259" key="6">
    <source>
        <dbReference type="Pfam" id="PF01386"/>
    </source>
</evidence>
<keyword evidence="3 5" id="KW-0689">Ribosomal protein</keyword>
<accession>A0A919V7M7</accession>
<keyword evidence="2 5" id="KW-0694">RNA-binding</keyword>
<dbReference type="Pfam" id="PF14693">
    <property type="entry name" value="Ribosomal_TL5_C"/>
    <property type="match status" value="1"/>
</dbReference>
<feature type="domain" description="Large ribosomal subunit protein bL25 L25" evidence="6">
    <location>
        <begin position="6"/>
        <end position="90"/>
    </location>
</feature>
<dbReference type="NCBIfam" id="NF004131">
    <property type="entry name" value="PRK05618.2-1"/>
    <property type="match status" value="1"/>
</dbReference>
<evidence type="ECO:0000256" key="2">
    <source>
        <dbReference type="ARBA" id="ARBA00022884"/>
    </source>
</evidence>
<keyword evidence="9" id="KW-1185">Reference proteome</keyword>
<sequence>MAEVRINAELRSEFGKGAARKIRRADKVPAVLYGHGIEPKHLTLPGHELLLALRTPNVLIRVAGNGVDELALPKGVQRDPLKGFLEHVDLLLVKRGEKVTVEIPVTVTGDVHSDGLLDQQLVSVSVEAEATHIPQGVEVDVEGLEVGTAVTAGDLKLPKGVTLQAEPETLVLHVIAKPTAEPVAEAEGVEAVEAPAAEAAAEESAE</sequence>
<evidence type="ECO:0000256" key="1">
    <source>
        <dbReference type="ARBA" id="ARBA00022730"/>
    </source>
</evidence>
<dbReference type="InterPro" id="IPR001021">
    <property type="entry name" value="Ribosomal_bL25_long"/>
</dbReference>
<dbReference type="CDD" id="cd00495">
    <property type="entry name" value="Ribosomal_L25_TL5_CTC"/>
    <property type="match status" value="1"/>
</dbReference>